<protein>
    <submittedName>
        <fullName evidence="2">TPR-like protein</fullName>
    </submittedName>
</protein>
<dbReference type="CDD" id="cd21037">
    <property type="entry name" value="MLKL_NTD"/>
    <property type="match status" value="1"/>
</dbReference>
<dbReference type="Gene3D" id="3.40.50.300">
    <property type="entry name" value="P-loop containing nucleotide triphosphate hydrolases"/>
    <property type="match status" value="1"/>
</dbReference>
<dbReference type="InterPro" id="IPR019734">
    <property type="entry name" value="TPR_rpt"/>
</dbReference>
<dbReference type="InterPro" id="IPR007111">
    <property type="entry name" value="NACHT_NTPase"/>
</dbReference>
<sequence>MSKLIHKFKSLSGKVTRKEGNIPSGVDLSHLKQGLGMLSNIAEAAGITPLSKTAEIIKAIVEIVEKKGENKEDITDFGQSTTRLLQILNGIVSTSGGKPMNDELYQHVKEFQHDLEDILQTLEKLAQRPTLKAFWHAERDGKVLAGFKEKSDRFVTSLNLHVSLEVLHLILAGTDTRQNATITYESIKLATPMAPGVFTGRDELVTAGVDKLCQGDHAHLAIMGAGGMGKTSLALHIMEHAKVREKFQEHAYFVPCEMMPDAPSIIQGLLQVLKLSIPEGKGGYEIMEAYLQSSQEPILLVLDNFETPWYSSTEQNAVQNLIEKICGQRKVSVIVTMRGAEGPGNVEWKKLGGQSGLPPLTLEAAREAFLSISKNANGSEELDALLKELDCMPLAVLLMAQLSRRLALDILIKNWKNNKTDMLRNGNQDNRLTNMNTSIDLSLKMLESQDATFTKILPLLAYLPNGVPVWPNNLSEICPDYENNLEMTVINMIDSGLIFEEAKSLRMLSPIREYVQIKHPVIQHHLDQISNFYVQLLHNLPQSRVEAQDLLEGHSANIQTIFTRQIDIAPQEAHLKAIYCFAEFTKFYPQILLMLDKALSHNWDGGQQEHIEIRFKKVYIMRLGGFYREAISEMLEIQTINMQIVPNDQKVQIKTLAKCQQELGQVHYLQAQYSQAIDKLTNAQTEFEKIGDRLGATQCLQRLGDIHCMENKYPQAIVKLTNAQTEFEKIGDRLGAAQCLESLGDIHCMENKYPQAIVKLTNAQTEFEKIGDRLGAAQCLRSLGDIHRMQNEYPQAIEKLTNAQTEFEKIGNRLGAAQCLESLGDIHCMENKYPQAIVKLTNAQTEFEKIGDRLGAAQCLRSLGDIHRMQNEYPQAIEKLTNAQTEFEKIGDRLGAAQCLQSLGDIHCVQNEYLQAIEKLTNAQTEFEKIGDRLGAAQCLKRLGDIHQELLRSPSPKNVNVL</sequence>
<evidence type="ECO:0000313" key="3">
    <source>
        <dbReference type="Proteomes" id="UP000799118"/>
    </source>
</evidence>
<reference evidence="2" key="1">
    <citation type="journal article" date="2019" name="Environ. Microbiol.">
        <title>Fungal ecological strategies reflected in gene transcription - a case study of two litter decomposers.</title>
        <authorList>
            <person name="Barbi F."/>
            <person name="Kohler A."/>
            <person name="Barry K."/>
            <person name="Baskaran P."/>
            <person name="Daum C."/>
            <person name="Fauchery L."/>
            <person name="Ihrmark K."/>
            <person name="Kuo A."/>
            <person name="LaButti K."/>
            <person name="Lipzen A."/>
            <person name="Morin E."/>
            <person name="Grigoriev I.V."/>
            <person name="Henrissat B."/>
            <person name="Lindahl B."/>
            <person name="Martin F."/>
        </authorList>
    </citation>
    <scope>NUCLEOTIDE SEQUENCE</scope>
    <source>
        <strain evidence="2">JB14</strain>
    </source>
</reference>
<evidence type="ECO:0000313" key="2">
    <source>
        <dbReference type="EMBL" id="KAE9384928.1"/>
    </source>
</evidence>
<name>A0A6A4GHH8_9AGAR</name>
<dbReference type="Pfam" id="PF05729">
    <property type="entry name" value="NACHT"/>
    <property type="match status" value="1"/>
</dbReference>
<dbReference type="InterPro" id="IPR059179">
    <property type="entry name" value="MLKL-like_MCAfunc"/>
</dbReference>
<dbReference type="InterPro" id="IPR011990">
    <property type="entry name" value="TPR-like_helical_dom_sf"/>
</dbReference>
<proteinExistence type="predicted"/>
<dbReference type="PANTHER" id="PTHR47691:SF3">
    <property type="entry name" value="HTH-TYPE TRANSCRIPTIONAL REGULATOR RV0890C-RELATED"/>
    <property type="match status" value="1"/>
</dbReference>
<dbReference type="Proteomes" id="UP000799118">
    <property type="component" value="Unassembled WGS sequence"/>
</dbReference>
<accession>A0A6A4GHH8</accession>
<keyword evidence="3" id="KW-1185">Reference proteome</keyword>
<dbReference type="Gene3D" id="1.20.930.20">
    <property type="entry name" value="Adaptor protein Cbl, N-terminal domain"/>
    <property type="match status" value="1"/>
</dbReference>
<dbReference type="Gene3D" id="1.25.40.10">
    <property type="entry name" value="Tetratricopeptide repeat domain"/>
    <property type="match status" value="2"/>
</dbReference>
<dbReference type="AlphaFoldDB" id="A0A6A4GHH8"/>
<gene>
    <name evidence="2" type="ORF">BT96DRAFT_929066</name>
</gene>
<dbReference type="EMBL" id="ML770057">
    <property type="protein sequence ID" value="KAE9384928.1"/>
    <property type="molecule type" value="Genomic_DNA"/>
</dbReference>
<feature type="non-terminal residue" evidence="2">
    <location>
        <position position="962"/>
    </location>
</feature>
<dbReference type="OrthoDB" id="431454at2759"/>
<dbReference type="GO" id="GO:0007166">
    <property type="term" value="P:cell surface receptor signaling pathway"/>
    <property type="evidence" value="ECO:0007669"/>
    <property type="project" value="InterPro"/>
</dbReference>
<dbReference type="InterPro" id="IPR036537">
    <property type="entry name" value="Adaptor_Cbl_N_dom_sf"/>
</dbReference>
<organism evidence="2 3">
    <name type="scientific">Gymnopus androsaceus JB14</name>
    <dbReference type="NCBI Taxonomy" id="1447944"/>
    <lineage>
        <taxon>Eukaryota</taxon>
        <taxon>Fungi</taxon>
        <taxon>Dikarya</taxon>
        <taxon>Basidiomycota</taxon>
        <taxon>Agaricomycotina</taxon>
        <taxon>Agaricomycetes</taxon>
        <taxon>Agaricomycetidae</taxon>
        <taxon>Agaricales</taxon>
        <taxon>Marasmiineae</taxon>
        <taxon>Omphalotaceae</taxon>
        <taxon>Gymnopus</taxon>
    </lineage>
</organism>
<feature type="domain" description="NACHT" evidence="1">
    <location>
        <begin position="220"/>
        <end position="339"/>
    </location>
</feature>
<dbReference type="InterPro" id="IPR027417">
    <property type="entry name" value="P-loop_NTPase"/>
</dbReference>
<dbReference type="SUPFAM" id="SSF48452">
    <property type="entry name" value="TPR-like"/>
    <property type="match status" value="2"/>
</dbReference>
<dbReference type="SUPFAM" id="SSF52540">
    <property type="entry name" value="P-loop containing nucleoside triphosphate hydrolases"/>
    <property type="match status" value="1"/>
</dbReference>
<evidence type="ECO:0000259" key="1">
    <source>
        <dbReference type="Pfam" id="PF05729"/>
    </source>
</evidence>
<dbReference type="PANTHER" id="PTHR47691">
    <property type="entry name" value="REGULATOR-RELATED"/>
    <property type="match status" value="1"/>
</dbReference>
<dbReference type="SMART" id="SM00028">
    <property type="entry name" value="TPR"/>
    <property type="match status" value="7"/>
</dbReference>